<comment type="subcellular location">
    <subcellularLocation>
        <location evidence="1">Secreted</location>
    </subcellularLocation>
</comment>
<dbReference type="Proteomes" id="UP000886885">
    <property type="component" value="Chromosome 11A"/>
</dbReference>
<proteinExistence type="inferred from homology"/>
<gene>
    <name evidence="5" type="ORF">POTOM_040276</name>
</gene>
<keyword evidence="3" id="KW-0732">Signal</keyword>
<keyword evidence="6" id="KW-1185">Reference proteome</keyword>
<evidence type="ECO:0000256" key="3">
    <source>
        <dbReference type="ARBA" id="ARBA00022729"/>
    </source>
</evidence>
<dbReference type="AlphaFoldDB" id="A0A8X7YNY8"/>
<accession>A0A8X7YNY8</accession>
<reference evidence="5" key="1">
    <citation type="journal article" date="2020" name="bioRxiv">
        <title>Hybrid origin of Populus tomentosa Carr. identified through genome sequencing and phylogenomic analysis.</title>
        <authorList>
            <person name="An X."/>
            <person name="Gao K."/>
            <person name="Chen Z."/>
            <person name="Li J."/>
            <person name="Yang X."/>
            <person name="Yang X."/>
            <person name="Zhou J."/>
            <person name="Guo T."/>
            <person name="Zhao T."/>
            <person name="Huang S."/>
            <person name="Miao D."/>
            <person name="Khan W.U."/>
            <person name="Rao P."/>
            <person name="Ye M."/>
            <person name="Lei B."/>
            <person name="Liao W."/>
            <person name="Wang J."/>
            <person name="Ji L."/>
            <person name="Li Y."/>
            <person name="Guo B."/>
            <person name="Mustafa N.S."/>
            <person name="Li S."/>
            <person name="Yun Q."/>
            <person name="Keller S.R."/>
            <person name="Mao J."/>
            <person name="Zhang R."/>
            <person name="Strauss S.H."/>
        </authorList>
    </citation>
    <scope>NUCLEOTIDE SEQUENCE</scope>
    <source>
        <strain evidence="5">GM15</strain>
        <tissue evidence="5">Leaf</tissue>
    </source>
</reference>
<dbReference type="EMBL" id="JAAWWB010000021">
    <property type="protein sequence ID" value="KAG6756833.1"/>
    <property type="molecule type" value="Genomic_DNA"/>
</dbReference>
<protein>
    <submittedName>
        <fullName evidence="5">Uncharacterized protein</fullName>
    </submittedName>
</protein>
<name>A0A8X7YNY8_POPTO</name>
<dbReference type="OrthoDB" id="2014869at2759"/>
<dbReference type="InterPro" id="IPR045051">
    <property type="entry name" value="SBT"/>
</dbReference>
<feature type="compositionally biased region" description="Polar residues" evidence="4">
    <location>
        <begin position="1"/>
        <end position="12"/>
    </location>
</feature>
<organism evidence="5 6">
    <name type="scientific">Populus tomentosa</name>
    <name type="common">Chinese white poplar</name>
    <dbReference type="NCBI Taxonomy" id="118781"/>
    <lineage>
        <taxon>Eukaryota</taxon>
        <taxon>Viridiplantae</taxon>
        <taxon>Streptophyta</taxon>
        <taxon>Embryophyta</taxon>
        <taxon>Tracheophyta</taxon>
        <taxon>Spermatophyta</taxon>
        <taxon>Magnoliopsida</taxon>
        <taxon>eudicotyledons</taxon>
        <taxon>Gunneridae</taxon>
        <taxon>Pentapetalae</taxon>
        <taxon>rosids</taxon>
        <taxon>fabids</taxon>
        <taxon>Malpighiales</taxon>
        <taxon>Salicaceae</taxon>
        <taxon>Saliceae</taxon>
        <taxon>Populus</taxon>
    </lineage>
</organism>
<comment type="similarity">
    <text evidence="2">Belongs to the peptidase S8 family.</text>
</comment>
<evidence type="ECO:0000256" key="1">
    <source>
        <dbReference type="ARBA" id="ARBA00004613"/>
    </source>
</evidence>
<evidence type="ECO:0000256" key="4">
    <source>
        <dbReference type="SAM" id="MobiDB-lite"/>
    </source>
</evidence>
<feature type="region of interest" description="Disordered" evidence="4">
    <location>
        <begin position="1"/>
        <end position="27"/>
    </location>
</feature>
<evidence type="ECO:0000313" key="6">
    <source>
        <dbReference type="Proteomes" id="UP000886885"/>
    </source>
</evidence>
<evidence type="ECO:0000313" key="5">
    <source>
        <dbReference type="EMBL" id="KAG6756833.1"/>
    </source>
</evidence>
<evidence type="ECO:0000256" key="2">
    <source>
        <dbReference type="ARBA" id="ARBA00011073"/>
    </source>
</evidence>
<sequence length="156" mass="17032">MGPQARISTRNPHQPRARTPTITSRGSHSWSFLGLEKDGVVPPSSLWKKARYGEDVIIGNLDTDRLSVLALPIAIQCVAILNGTVLGVWPESKSFSDEGLGPVPSKCRGICHNATKEGVPCNRSMSSSTCNQFSVTYIIQDEDCGILELHTWKMLP</sequence>
<dbReference type="PANTHER" id="PTHR10795">
    <property type="entry name" value="PROPROTEIN CONVERTASE SUBTILISIN/KEXIN"/>
    <property type="match status" value="1"/>
</dbReference>
<comment type="caution">
    <text evidence="5">The sequence shown here is derived from an EMBL/GenBank/DDBJ whole genome shotgun (WGS) entry which is preliminary data.</text>
</comment>
<dbReference type="GO" id="GO:0005576">
    <property type="term" value="C:extracellular region"/>
    <property type="evidence" value="ECO:0007669"/>
    <property type="project" value="UniProtKB-SubCell"/>
</dbReference>